<sequence>MPRGARGCGCGGRGGRIRGRGPVDEPVVSEVQSSTHGPVTVQQTWHEGAGGAGGVGVARGAVAAACVAHAGDDRLEVQPRAAVADEVPSYIRMIEQMQRIGTSSFAGGAKPEEAEEWRMRLELVQPVTQYRAVQPVAQIAALQRPPAITTTGEQSWRLITEHAERSGIQSDAGEQTGSVMVAGGKFVDTHGRARGVDILVVVRDIRVVYDLEDVFLSLQGMLPSRSDPFMIELEPGAAPLSKAPNRMAPAELAERKKQLEDLCAKGFIWPSTSPWGAPVLFVKKKDGSFQLCIDYRGLNRVTVKNKYPLPRIDELLDQLMVLQD</sequence>
<dbReference type="InterPro" id="IPR032567">
    <property type="entry name" value="RTL1-rel"/>
</dbReference>
<gene>
    <name evidence="2" type="ordered locus">AALP_Aa7g105100</name>
</gene>
<reference evidence="3" key="1">
    <citation type="journal article" date="2015" name="Nat. Plants">
        <title>Genome expansion of Arabis alpina linked with retrotransposition and reduced symmetric DNA methylation.</title>
        <authorList>
            <person name="Willing E.M."/>
            <person name="Rawat V."/>
            <person name="Mandakova T."/>
            <person name="Maumus F."/>
            <person name="James G.V."/>
            <person name="Nordstroem K.J."/>
            <person name="Becker C."/>
            <person name="Warthmann N."/>
            <person name="Chica C."/>
            <person name="Szarzynska B."/>
            <person name="Zytnicki M."/>
            <person name="Albani M.C."/>
            <person name="Kiefer C."/>
            <person name="Bergonzi S."/>
            <person name="Castaings L."/>
            <person name="Mateos J.L."/>
            <person name="Berns M.C."/>
            <person name="Bujdoso N."/>
            <person name="Piofczyk T."/>
            <person name="de Lorenzo L."/>
            <person name="Barrero-Sicilia C."/>
            <person name="Mateos I."/>
            <person name="Piednoel M."/>
            <person name="Hagmann J."/>
            <person name="Chen-Min-Tao R."/>
            <person name="Iglesias-Fernandez R."/>
            <person name="Schuster S.C."/>
            <person name="Alonso-Blanco C."/>
            <person name="Roudier F."/>
            <person name="Carbonero P."/>
            <person name="Paz-Ares J."/>
            <person name="Davis S.J."/>
            <person name="Pecinka A."/>
            <person name="Quesneville H."/>
            <person name="Colot V."/>
            <person name="Lysak M.A."/>
            <person name="Weigel D."/>
            <person name="Coupland G."/>
            <person name="Schneeberger K."/>
        </authorList>
    </citation>
    <scope>NUCLEOTIDE SEQUENCE [LARGE SCALE GENOMIC DNA]</scope>
    <source>
        <strain evidence="3">cv. Pajares</strain>
    </source>
</reference>
<organism evidence="2 3">
    <name type="scientific">Arabis alpina</name>
    <name type="common">Alpine rock-cress</name>
    <dbReference type="NCBI Taxonomy" id="50452"/>
    <lineage>
        <taxon>Eukaryota</taxon>
        <taxon>Viridiplantae</taxon>
        <taxon>Streptophyta</taxon>
        <taxon>Embryophyta</taxon>
        <taxon>Tracheophyta</taxon>
        <taxon>Spermatophyta</taxon>
        <taxon>Magnoliopsida</taxon>
        <taxon>eudicotyledons</taxon>
        <taxon>Gunneridae</taxon>
        <taxon>Pentapetalae</taxon>
        <taxon>rosids</taxon>
        <taxon>malvids</taxon>
        <taxon>Brassicales</taxon>
        <taxon>Brassicaceae</taxon>
        <taxon>Arabideae</taxon>
        <taxon>Arabis</taxon>
    </lineage>
</organism>
<dbReference type="PANTHER" id="PTHR15503">
    <property type="entry name" value="LDOC1 RELATED"/>
    <property type="match status" value="1"/>
</dbReference>
<feature type="region of interest" description="Disordered" evidence="1">
    <location>
        <begin position="1"/>
        <end position="23"/>
    </location>
</feature>
<proteinExistence type="predicted"/>
<dbReference type="Gramene" id="KFK29222">
    <property type="protein sequence ID" value="KFK29222"/>
    <property type="gene ID" value="AALP_AA7G105100"/>
</dbReference>
<dbReference type="InterPro" id="IPR043502">
    <property type="entry name" value="DNA/RNA_pol_sf"/>
</dbReference>
<dbReference type="SUPFAM" id="SSF56672">
    <property type="entry name" value="DNA/RNA polymerases"/>
    <property type="match status" value="1"/>
</dbReference>
<evidence type="ECO:0000313" key="2">
    <source>
        <dbReference type="EMBL" id="KFK29222.1"/>
    </source>
</evidence>
<dbReference type="eggNOG" id="KOG0017">
    <property type="taxonomic scope" value="Eukaryota"/>
</dbReference>
<evidence type="ECO:0000313" key="3">
    <source>
        <dbReference type="Proteomes" id="UP000029120"/>
    </source>
</evidence>
<dbReference type="InterPro" id="IPR043128">
    <property type="entry name" value="Rev_trsase/Diguanyl_cyclase"/>
</dbReference>
<dbReference type="Gene3D" id="3.30.70.270">
    <property type="match status" value="1"/>
</dbReference>
<feature type="compositionally biased region" description="Gly residues" evidence="1">
    <location>
        <begin position="1"/>
        <end position="14"/>
    </location>
</feature>
<dbReference type="OrthoDB" id="1087767at2759"/>
<dbReference type="EMBL" id="CM002875">
    <property type="protein sequence ID" value="KFK29222.1"/>
    <property type="molecule type" value="Genomic_DNA"/>
</dbReference>
<protein>
    <recommendedName>
        <fullName evidence="4">Reverse transcriptase domain-containing protein</fullName>
    </recommendedName>
</protein>
<keyword evidence="3" id="KW-1185">Reference proteome</keyword>
<accession>A0A087GH70</accession>
<evidence type="ECO:0008006" key="4">
    <source>
        <dbReference type="Google" id="ProtNLM"/>
    </source>
</evidence>
<name>A0A087GH70_ARAAL</name>
<dbReference type="PANTHER" id="PTHR15503:SF45">
    <property type="entry name" value="RNA-DIRECTED DNA POLYMERASE HOMOLOG"/>
    <property type="match status" value="1"/>
</dbReference>
<dbReference type="Proteomes" id="UP000029120">
    <property type="component" value="Chromosome 7"/>
</dbReference>
<dbReference type="Gene3D" id="3.10.10.10">
    <property type="entry name" value="HIV Type 1 Reverse Transcriptase, subunit A, domain 1"/>
    <property type="match status" value="1"/>
</dbReference>
<dbReference type="CDD" id="cd01647">
    <property type="entry name" value="RT_LTR"/>
    <property type="match status" value="1"/>
</dbReference>
<evidence type="ECO:0000256" key="1">
    <source>
        <dbReference type="SAM" id="MobiDB-lite"/>
    </source>
</evidence>
<dbReference type="AlphaFoldDB" id="A0A087GH70"/>